<evidence type="ECO:0000313" key="6">
    <source>
        <dbReference type="EMBL" id="KKN66252.1"/>
    </source>
</evidence>
<keyword evidence="3" id="KW-0378">Hydrolase</keyword>
<organism evidence="6">
    <name type="scientific">marine sediment metagenome</name>
    <dbReference type="NCBI Taxonomy" id="412755"/>
    <lineage>
        <taxon>unclassified sequences</taxon>
        <taxon>metagenomes</taxon>
        <taxon>ecological metagenomes</taxon>
    </lineage>
</organism>
<accession>A0A0F9SUC8</accession>
<dbReference type="CDD" id="cd07720">
    <property type="entry name" value="OPHC2-like_MBL-fold"/>
    <property type="match status" value="1"/>
</dbReference>
<evidence type="ECO:0000256" key="4">
    <source>
        <dbReference type="ARBA" id="ARBA00022833"/>
    </source>
</evidence>
<dbReference type="PANTHER" id="PTHR42978:SF6">
    <property type="entry name" value="QUORUM-QUENCHING LACTONASE YTNP-RELATED"/>
    <property type="match status" value="1"/>
</dbReference>
<dbReference type="EMBL" id="LAZR01000506">
    <property type="protein sequence ID" value="KKN66252.1"/>
    <property type="molecule type" value="Genomic_DNA"/>
</dbReference>
<dbReference type="SUPFAM" id="SSF56281">
    <property type="entry name" value="Metallo-hydrolase/oxidoreductase"/>
    <property type="match status" value="1"/>
</dbReference>
<keyword evidence="4" id="KW-0862">Zinc</keyword>
<evidence type="ECO:0000256" key="2">
    <source>
        <dbReference type="ARBA" id="ARBA00022723"/>
    </source>
</evidence>
<dbReference type="GO" id="GO:0046872">
    <property type="term" value="F:metal ion binding"/>
    <property type="evidence" value="ECO:0007669"/>
    <property type="project" value="UniProtKB-KW"/>
</dbReference>
<dbReference type="GO" id="GO:0016787">
    <property type="term" value="F:hydrolase activity"/>
    <property type="evidence" value="ECO:0007669"/>
    <property type="project" value="UniProtKB-KW"/>
</dbReference>
<dbReference type="AlphaFoldDB" id="A0A0F9SUC8"/>
<evidence type="ECO:0000256" key="1">
    <source>
        <dbReference type="ARBA" id="ARBA00007749"/>
    </source>
</evidence>
<comment type="similarity">
    <text evidence="1">Belongs to the metallo-beta-lactamase superfamily.</text>
</comment>
<proteinExistence type="inferred from homology"/>
<evidence type="ECO:0000256" key="3">
    <source>
        <dbReference type="ARBA" id="ARBA00022801"/>
    </source>
</evidence>
<dbReference type="InterPro" id="IPR036866">
    <property type="entry name" value="RibonucZ/Hydroxyglut_hydro"/>
</dbReference>
<comment type="caution">
    <text evidence="6">The sequence shown here is derived from an EMBL/GenBank/DDBJ whole genome shotgun (WGS) entry which is preliminary data.</text>
</comment>
<evidence type="ECO:0000259" key="5">
    <source>
        <dbReference type="SMART" id="SM00849"/>
    </source>
</evidence>
<sequence>MKHRLQIIHRSLGLAALTGTLAATLAGTLLSGSVMAATPMAEKQAPGYYRMMLGSFEVTALSDGTVKLPVDDLLLNTTKEHVQERLADNFLSAPLPTSVNGYLINTGNKLVLIDTGAGSLFGPTLGNLANNMKASGYEPGQVDEIYLTHMHPDHVGGLISDGKIVFPNATIRANQDDADYWLSEEKLNAAAEGAKGFFKGAMASLNPYVEAGQFEAFDGNGQILPGISTIEAKGHTPGHTLYKVESDGNILMLWGDLIHVAAVQFPEPDIAIQFDTNSDNAVSARVNEFERAADAGYLVGSAHLSFPGLGHLTQAGQGYEFIPANYEAGE</sequence>
<keyword evidence="2" id="KW-0479">Metal-binding</keyword>
<dbReference type="Gene3D" id="3.60.15.10">
    <property type="entry name" value="Ribonuclease Z/Hydroxyacylglutathione hydrolase-like"/>
    <property type="match status" value="1"/>
</dbReference>
<dbReference type="InterPro" id="IPR051013">
    <property type="entry name" value="MBL_superfamily_lactonases"/>
</dbReference>
<dbReference type="SMART" id="SM00849">
    <property type="entry name" value="Lactamase_B"/>
    <property type="match status" value="1"/>
</dbReference>
<dbReference type="InterPro" id="IPR001279">
    <property type="entry name" value="Metallo-B-lactamas"/>
</dbReference>
<feature type="domain" description="Metallo-beta-lactamase" evidence="5">
    <location>
        <begin position="98"/>
        <end position="303"/>
    </location>
</feature>
<reference evidence="6" key="1">
    <citation type="journal article" date="2015" name="Nature">
        <title>Complex archaea that bridge the gap between prokaryotes and eukaryotes.</title>
        <authorList>
            <person name="Spang A."/>
            <person name="Saw J.H."/>
            <person name="Jorgensen S.L."/>
            <person name="Zaremba-Niedzwiedzka K."/>
            <person name="Martijn J."/>
            <person name="Lind A.E."/>
            <person name="van Eijk R."/>
            <person name="Schleper C."/>
            <person name="Guy L."/>
            <person name="Ettema T.J."/>
        </authorList>
    </citation>
    <scope>NUCLEOTIDE SEQUENCE</scope>
</reference>
<dbReference type="Pfam" id="PF00753">
    <property type="entry name" value="Lactamase_B"/>
    <property type="match status" value="1"/>
</dbReference>
<gene>
    <name evidence="6" type="ORF">LCGC14_0473370</name>
</gene>
<protein>
    <recommendedName>
        <fullName evidence="5">Metallo-beta-lactamase domain-containing protein</fullName>
    </recommendedName>
</protein>
<name>A0A0F9SUC8_9ZZZZ</name>
<dbReference type="PANTHER" id="PTHR42978">
    <property type="entry name" value="QUORUM-QUENCHING LACTONASE YTNP-RELATED-RELATED"/>
    <property type="match status" value="1"/>
</dbReference>